<protein>
    <submittedName>
        <fullName evidence="2">Putative membrane protein YGL010W</fullName>
    </submittedName>
</protein>
<keyword evidence="1" id="KW-0472">Membrane</keyword>
<organism evidence="2 3">
    <name type="scientific">Flavobacterium cauense R2A-7</name>
    <dbReference type="NCBI Taxonomy" id="1341154"/>
    <lineage>
        <taxon>Bacteria</taxon>
        <taxon>Pseudomonadati</taxon>
        <taxon>Bacteroidota</taxon>
        <taxon>Flavobacteriia</taxon>
        <taxon>Flavobacteriales</taxon>
        <taxon>Flavobacteriaceae</taxon>
        <taxon>Flavobacterium</taxon>
    </lineage>
</organism>
<keyword evidence="1" id="KW-0812">Transmembrane</keyword>
<dbReference type="GO" id="GO:0016020">
    <property type="term" value="C:membrane"/>
    <property type="evidence" value="ECO:0007669"/>
    <property type="project" value="GOC"/>
</dbReference>
<feature type="transmembrane region" description="Helical" evidence="1">
    <location>
        <begin position="21"/>
        <end position="42"/>
    </location>
</feature>
<gene>
    <name evidence="2" type="ORF">IP98_02680</name>
</gene>
<evidence type="ECO:0000313" key="2">
    <source>
        <dbReference type="EMBL" id="TWI08967.1"/>
    </source>
</evidence>
<dbReference type="Pfam" id="PF06127">
    <property type="entry name" value="Mpo1-like"/>
    <property type="match status" value="1"/>
</dbReference>
<dbReference type="STRING" id="1341154.FCR2A7T_06210"/>
<evidence type="ECO:0000256" key="1">
    <source>
        <dbReference type="SAM" id="Phobius"/>
    </source>
</evidence>
<proteinExistence type="predicted"/>
<keyword evidence="1" id="KW-1133">Transmembrane helix</keyword>
<comment type="caution">
    <text evidence="2">The sequence shown here is derived from an EMBL/GenBank/DDBJ whole genome shotgun (WGS) entry which is preliminary data.</text>
</comment>
<sequence length="157" mass="18322">MKTLQQWFDEYEVSHQHPTNKAIHFICVPAIYFSIIGLLMSIPTDFIRRISPLQEPLIDNWAVVALFFVLFFYSRLSLLIAIKISFFSAICISVNYVIGFQYPLWKSSLVIFLLAWTGQFYGHQLEGKKPSFLKDIQFLLIGPAWVIEHLFSTKNRE</sequence>
<dbReference type="GO" id="GO:0046521">
    <property type="term" value="P:sphingoid catabolic process"/>
    <property type="evidence" value="ECO:0007669"/>
    <property type="project" value="TreeGrafter"/>
</dbReference>
<dbReference type="PANTHER" id="PTHR28026">
    <property type="entry name" value="DUF962 DOMAIN PROTEIN (AFU_ORTHOLOGUE AFUA_8G05310)"/>
    <property type="match status" value="1"/>
</dbReference>
<dbReference type="RefSeq" id="WP_023569795.1">
    <property type="nucleotide sequence ID" value="NZ_AVBI01000004.1"/>
</dbReference>
<dbReference type="InterPro" id="IPR009305">
    <property type="entry name" value="Mpo1-like"/>
</dbReference>
<feature type="transmembrane region" description="Helical" evidence="1">
    <location>
        <begin position="80"/>
        <end position="98"/>
    </location>
</feature>
<evidence type="ECO:0000313" key="3">
    <source>
        <dbReference type="Proteomes" id="UP000319848"/>
    </source>
</evidence>
<feature type="transmembrane region" description="Helical" evidence="1">
    <location>
        <begin position="57"/>
        <end position="73"/>
    </location>
</feature>
<dbReference type="PANTHER" id="PTHR28026:SF9">
    <property type="entry name" value="2-HYDROXY-PALMITIC ACID DIOXYGENASE MPO1"/>
    <property type="match status" value="1"/>
</dbReference>
<dbReference type="Proteomes" id="UP000319848">
    <property type="component" value="Unassembled WGS sequence"/>
</dbReference>
<dbReference type="AlphaFoldDB" id="V6S4H7"/>
<dbReference type="EMBL" id="VLKQ01000014">
    <property type="protein sequence ID" value="TWI08967.1"/>
    <property type="molecule type" value="Genomic_DNA"/>
</dbReference>
<name>V6S4H7_9FLAO</name>
<keyword evidence="3" id="KW-1185">Reference proteome</keyword>
<reference evidence="2 3" key="1">
    <citation type="journal article" date="2015" name="Stand. Genomic Sci.">
        <title>Genomic Encyclopedia of Bacterial and Archaeal Type Strains, Phase III: the genomes of soil and plant-associated and newly described type strains.</title>
        <authorList>
            <person name="Whitman W.B."/>
            <person name="Woyke T."/>
            <person name="Klenk H.P."/>
            <person name="Zhou Y."/>
            <person name="Lilburn T.G."/>
            <person name="Beck B.J."/>
            <person name="De Vos P."/>
            <person name="Vandamme P."/>
            <person name="Eisen J.A."/>
            <person name="Garrity G."/>
            <person name="Hugenholtz P."/>
            <person name="Kyrpides N.C."/>
        </authorList>
    </citation>
    <scope>NUCLEOTIDE SEQUENCE [LARGE SCALE GENOMIC DNA]</scope>
    <source>
        <strain evidence="2 3">CGMCC 1.7270</strain>
    </source>
</reference>
<accession>V6S4H7</accession>
<dbReference type="OrthoDB" id="5515308at2"/>